<dbReference type="SUPFAM" id="SSF51658">
    <property type="entry name" value="Xylose isomerase-like"/>
    <property type="match status" value="1"/>
</dbReference>
<sequence>MEHSNNKIALSTGSLYTYPFEESFRVAKELGFDGIELLLGPSNQEFTPSDIQDLSEKHNIPVLSIHSPFKLNGTGNYWDSMIKSSNIANIIKPQLLNVHPPMAIFFKSYKINKFKKCLTRCRRILNGINLTVENMPIRFRNRILTYSKYSISDPDKLYHFSKKEGIHLTFDTTHLGTMSLDIVKYFKKLNDRILNIHISDYDRYEHLEPGKGNLPLSKLLKTIKSYDYKGLLTIELQPLDKQGKNMAQEKNSIYNSLVFCKKFLEA</sequence>
<dbReference type="PANTHER" id="PTHR12110">
    <property type="entry name" value="HYDROXYPYRUVATE ISOMERASE"/>
    <property type="match status" value="1"/>
</dbReference>
<comment type="caution">
    <text evidence="2">The sequence shown here is derived from an EMBL/GenBank/DDBJ whole genome shotgun (WGS) entry which is preliminary data.</text>
</comment>
<feature type="domain" description="Xylose isomerase-like TIM barrel" evidence="1">
    <location>
        <begin position="24"/>
        <end position="239"/>
    </location>
</feature>
<protein>
    <recommendedName>
        <fullName evidence="1">Xylose isomerase-like TIM barrel domain-containing protein</fullName>
    </recommendedName>
</protein>
<dbReference type="InterPro" id="IPR050312">
    <property type="entry name" value="IolE/XylAMocC-like"/>
</dbReference>
<evidence type="ECO:0000259" key="1">
    <source>
        <dbReference type="Pfam" id="PF01261"/>
    </source>
</evidence>
<dbReference type="InterPro" id="IPR013022">
    <property type="entry name" value="Xyl_isomerase-like_TIM-brl"/>
</dbReference>
<reference evidence="2" key="1">
    <citation type="journal article" date="2015" name="Nature">
        <title>Complex archaea that bridge the gap between prokaryotes and eukaryotes.</title>
        <authorList>
            <person name="Spang A."/>
            <person name="Saw J.H."/>
            <person name="Jorgensen S.L."/>
            <person name="Zaremba-Niedzwiedzka K."/>
            <person name="Martijn J."/>
            <person name="Lind A.E."/>
            <person name="van Eijk R."/>
            <person name="Schleper C."/>
            <person name="Guy L."/>
            <person name="Ettema T.J."/>
        </authorList>
    </citation>
    <scope>NUCLEOTIDE SEQUENCE</scope>
</reference>
<organism evidence="2">
    <name type="scientific">marine sediment metagenome</name>
    <dbReference type="NCBI Taxonomy" id="412755"/>
    <lineage>
        <taxon>unclassified sequences</taxon>
        <taxon>metagenomes</taxon>
        <taxon>ecological metagenomes</taxon>
    </lineage>
</organism>
<proteinExistence type="predicted"/>
<dbReference type="InterPro" id="IPR036237">
    <property type="entry name" value="Xyl_isomerase-like_sf"/>
</dbReference>
<dbReference type="AlphaFoldDB" id="A0A0F9C430"/>
<gene>
    <name evidence="2" type="ORF">LCGC14_2713480</name>
</gene>
<accession>A0A0F9C430</accession>
<dbReference type="Gene3D" id="3.20.20.150">
    <property type="entry name" value="Divalent-metal-dependent TIM barrel enzymes"/>
    <property type="match status" value="1"/>
</dbReference>
<name>A0A0F9C430_9ZZZZ</name>
<dbReference type="EMBL" id="LAZR01048677">
    <property type="protein sequence ID" value="KKK91386.1"/>
    <property type="molecule type" value="Genomic_DNA"/>
</dbReference>
<dbReference type="Pfam" id="PF01261">
    <property type="entry name" value="AP_endonuc_2"/>
    <property type="match status" value="1"/>
</dbReference>
<evidence type="ECO:0000313" key="2">
    <source>
        <dbReference type="EMBL" id="KKK91386.1"/>
    </source>
</evidence>